<evidence type="ECO:0000313" key="2">
    <source>
        <dbReference type="Ensembl" id="ENSGACP00000003781.1"/>
    </source>
</evidence>
<feature type="chain" id="PRO_5003448390" evidence="1">
    <location>
        <begin position="21"/>
        <end position="123"/>
    </location>
</feature>
<dbReference type="AlphaFoldDB" id="G3NEN0"/>
<reference evidence="2" key="2">
    <citation type="submission" date="2024-04" db="UniProtKB">
        <authorList>
            <consortium name="Ensembl"/>
        </authorList>
    </citation>
    <scope>IDENTIFICATION</scope>
</reference>
<evidence type="ECO:0000256" key="1">
    <source>
        <dbReference type="SAM" id="SignalP"/>
    </source>
</evidence>
<name>G3NEN0_GASAC</name>
<dbReference type="Ensembl" id="ENSGACT00000003794.1">
    <property type="protein sequence ID" value="ENSGACP00000003781.1"/>
    <property type="gene ID" value="ENSGACG00000002895.1"/>
</dbReference>
<feature type="signal peptide" evidence="1">
    <location>
        <begin position="1"/>
        <end position="20"/>
    </location>
</feature>
<organism evidence="2">
    <name type="scientific">Gasterosteus aculeatus</name>
    <name type="common">Three-spined stickleback</name>
    <dbReference type="NCBI Taxonomy" id="69293"/>
    <lineage>
        <taxon>Eukaryota</taxon>
        <taxon>Metazoa</taxon>
        <taxon>Chordata</taxon>
        <taxon>Craniata</taxon>
        <taxon>Vertebrata</taxon>
        <taxon>Euteleostomi</taxon>
        <taxon>Actinopterygii</taxon>
        <taxon>Neopterygii</taxon>
        <taxon>Teleostei</taxon>
        <taxon>Neoteleostei</taxon>
        <taxon>Acanthomorphata</taxon>
        <taxon>Eupercaria</taxon>
        <taxon>Perciformes</taxon>
        <taxon>Cottioidei</taxon>
        <taxon>Gasterosteales</taxon>
        <taxon>Gasterosteidae</taxon>
        <taxon>Gasterosteus</taxon>
    </lineage>
</organism>
<dbReference type="InterPro" id="IPR045860">
    <property type="entry name" value="Snake_toxin-like_sf"/>
</dbReference>
<accession>G3NEN0</accession>
<dbReference type="SUPFAM" id="SSF57302">
    <property type="entry name" value="Snake toxin-like"/>
    <property type="match status" value="1"/>
</dbReference>
<keyword evidence="1" id="KW-0732">Signal</keyword>
<dbReference type="Bgee" id="ENSGACG00000002895">
    <property type="expression patterns" value="Expressed in pharyngeal gill and 3 other cell types or tissues"/>
</dbReference>
<protein>
    <submittedName>
        <fullName evidence="2">Uncharacterized protein</fullName>
    </submittedName>
</protein>
<sequence>MTNIWKAVIILGAFIATAQCLTCRQCPIGILGTCLFGSDVQCINGTQSCFRGEAQFNATGAFRLQLRGCLDTDLCGTTLTGSILSAGYTTSFQCCTTNLCNGVGSVQLSLTVALGAAMLSFIM</sequence>
<proteinExistence type="predicted"/>
<dbReference type="Gene3D" id="2.10.60.10">
    <property type="entry name" value="CD59"/>
    <property type="match status" value="1"/>
</dbReference>
<reference evidence="2" key="1">
    <citation type="submission" date="2006-01" db="EMBL/GenBank/DDBJ databases">
        <authorList>
            <person name="Lindblad-Toh K."/>
            <person name="Mauceli E."/>
            <person name="Grabherr M."/>
            <person name="Chang J.L."/>
            <person name="Lander E.S."/>
        </authorList>
    </citation>
    <scope>NUCLEOTIDE SEQUENCE [LARGE SCALE GENOMIC DNA]</scope>
</reference>
<dbReference type="InParanoid" id="G3NEN0"/>